<protein>
    <submittedName>
        <fullName evidence="2">Uncharacterized protein</fullName>
    </submittedName>
</protein>
<accession>A0ABT5LLN3</accession>
<dbReference type="Proteomes" id="UP001217178">
    <property type="component" value="Unassembled WGS sequence"/>
</dbReference>
<evidence type="ECO:0000256" key="1">
    <source>
        <dbReference type="SAM" id="Coils"/>
    </source>
</evidence>
<reference evidence="2 3" key="1">
    <citation type="submission" date="2023-02" db="EMBL/GenBank/DDBJ databases">
        <title>Entomopathogenic bacteria.</title>
        <authorList>
            <person name="Machado R.A."/>
        </authorList>
    </citation>
    <scope>NUCLEOTIDE SEQUENCE [LARGE SCALE GENOMIC DNA]</scope>
    <source>
        <strain evidence="2 3">XENO-10</strain>
    </source>
</reference>
<evidence type="ECO:0000313" key="2">
    <source>
        <dbReference type="EMBL" id="MDC9590670.1"/>
    </source>
</evidence>
<feature type="coiled-coil region" evidence="1">
    <location>
        <begin position="41"/>
        <end position="68"/>
    </location>
</feature>
<sequence>MGSSQASGNNIPKDLKEYIDNVEDCQHFSGEWDSDLPDEQKKEIEDGIDQYCTKAKELQKKLKKKYKNDIKKIEIIDSYDI</sequence>
<name>A0ABT5LLN3_9GAMM</name>
<dbReference type="EMBL" id="JAQRFI010000042">
    <property type="protein sequence ID" value="MDC9590670.1"/>
    <property type="molecule type" value="Genomic_DNA"/>
</dbReference>
<organism evidence="2 3">
    <name type="scientific">Xenorhabdus yunnanensis</name>
    <dbReference type="NCBI Taxonomy" id="3025878"/>
    <lineage>
        <taxon>Bacteria</taxon>
        <taxon>Pseudomonadati</taxon>
        <taxon>Pseudomonadota</taxon>
        <taxon>Gammaproteobacteria</taxon>
        <taxon>Enterobacterales</taxon>
        <taxon>Morganellaceae</taxon>
        <taxon>Xenorhabdus</taxon>
    </lineage>
</organism>
<dbReference type="RefSeq" id="WP_273555946.1">
    <property type="nucleotide sequence ID" value="NZ_JAQRFI010000042.1"/>
</dbReference>
<proteinExistence type="predicted"/>
<gene>
    <name evidence="2" type="ORF">PSI23_15590</name>
</gene>
<evidence type="ECO:0000313" key="3">
    <source>
        <dbReference type="Proteomes" id="UP001217178"/>
    </source>
</evidence>
<keyword evidence="3" id="KW-1185">Reference proteome</keyword>
<keyword evidence="1" id="KW-0175">Coiled coil</keyword>
<comment type="caution">
    <text evidence="2">The sequence shown here is derived from an EMBL/GenBank/DDBJ whole genome shotgun (WGS) entry which is preliminary data.</text>
</comment>